<dbReference type="InterPro" id="IPR002937">
    <property type="entry name" value="Amino_oxidase"/>
</dbReference>
<dbReference type="Gene3D" id="3.50.50.60">
    <property type="entry name" value="FAD/NAD(P)-binding domain"/>
    <property type="match status" value="2"/>
</dbReference>
<dbReference type="PANTHER" id="PTHR43563">
    <property type="entry name" value="AMINE OXIDASE"/>
    <property type="match status" value="1"/>
</dbReference>
<accession>A0ABZ0SLE7</accession>
<dbReference type="Pfam" id="PF01593">
    <property type="entry name" value="Amino_oxidase"/>
    <property type="match status" value="1"/>
</dbReference>
<dbReference type="EMBL" id="CP139368">
    <property type="protein sequence ID" value="WPR90209.1"/>
    <property type="molecule type" value="Genomic_DNA"/>
</dbReference>
<organism evidence="5 6">
    <name type="scientific">Microbacterium rhizosphaerae</name>
    <dbReference type="NCBI Taxonomy" id="1678237"/>
    <lineage>
        <taxon>Bacteria</taxon>
        <taxon>Bacillati</taxon>
        <taxon>Actinomycetota</taxon>
        <taxon>Actinomycetes</taxon>
        <taxon>Micrococcales</taxon>
        <taxon>Microbacteriaceae</taxon>
        <taxon>Microbacterium</taxon>
    </lineage>
</organism>
<gene>
    <name evidence="5" type="ORF">SM116_02690</name>
</gene>
<dbReference type="Gene3D" id="3.90.660.10">
    <property type="match status" value="2"/>
</dbReference>
<evidence type="ECO:0000256" key="2">
    <source>
        <dbReference type="ARBA" id="ARBA00005995"/>
    </source>
</evidence>
<dbReference type="InterPro" id="IPR001613">
    <property type="entry name" value="Flavin_amine_oxidase"/>
</dbReference>
<dbReference type="PRINTS" id="PR00757">
    <property type="entry name" value="AMINEOXDASEF"/>
</dbReference>
<evidence type="ECO:0000256" key="3">
    <source>
        <dbReference type="ARBA" id="ARBA00023002"/>
    </source>
</evidence>
<dbReference type="InterPro" id="IPR050703">
    <property type="entry name" value="Flavin_MAO"/>
</dbReference>
<comment type="cofactor">
    <cofactor evidence="1">
        <name>FAD</name>
        <dbReference type="ChEBI" id="CHEBI:57692"/>
    </cofactor>
</comment>
<keyword evidence="3 5" id="KW-0560">Oxidoreductase</keyword>
<dbReference type="SUPFAM" id="SSF51905">
    <property type="entry name" value="FAD/NAD(P)-binding domain"/>
    <property type="match status" value="1"/>
</dbReference>
<dbReference type="PANTHER" id="PTHR43563:SF1">
    <property type="entry name" value="AMINE OXIDASE [FLAVIN-CONTAINING] B"/>
    <property type="match status" value="1"/>
</dbReference>
<keyword evidence="6" id="KW-1185">Reference proteome</keyword>
<feature type="domain" description="Amine oxidase" evidence="4">
    <location>
        <begin position="19"/>
        <end position="431"/>
    </location>
</feature>
<dbReference type="Proteomes" id="UP001323798">
    <property type="component" value="Chromosome"/>
</dbReference>
<comment type="similarity">
    <text evidence="2">Belongs to the flavin monoamine oxidase family.</text>
</comment>
<dbReference type="RefSeq" id="WP_320942921.1">
    <property type="nucleotide sequence ID" value="NZ_BAABEU010000011.1"/>
</dbReference>
<proteinExistence type="inferred from homology"/>
<dbReference type="GO" id="GO:0016491">
    <property type="term" value="F:oxidoreductase activity"/>
    <property type="evidence" value="ECO:0007669"/>
    <property type="project" value="UniProtKB-KW"/>
</dbReference>
<dbReference type="InterPro" id="IPR036188">
    <property type="entry name" value="FAD/NAD-bd_sf"/>
</dbReference>
<evidence type="ECO:0000259" key="4">
    <source>
        <dbReference type="Pfam" id="PF01593"/>
    </source>
</evidence>
<evidence type="ECO:0000313" key="6">
    <source>
        <dbReference type="Proteomes" id="UP001323798"/>
    </source>
</evidence>
<reference evidence="5 6" key="1">
    <citation type="submission" date="2023-11" db="EMBL/GenBank/DDBJ databases">
        <title>Genome sequence of Microbacterium rhizosphaerae KACC 19337.</title>
        <authorList>
            <person name="Choi H."/>
            <person name="Kim S."/>
            <person name="Kim Y."/>
            <person name="Kwon S.-W."/>
            <person name="Heo J."/>
        </authorList>
    </citation>
    <scope>NUCLEOTIDE SEQUENCE [LARGE SCALE GENOMIC DNA]</scope>
    <source>
        <strain evidence="5 6">KACC 19337</strain>
    </source>
</reference>
<dbReference type="EC" id="1.-.-.-" evidence="5"/>
<protein>
    <submittedName>
        <fullName evidence="5">NAD(P)/FAD-dependent oxidoreductase</fullName>
        <ecNumber evidence="5">1.-.-.-</ecNumber>
    </submittedName>
</protein>
<evidence type="ECO:0000256" key="1">
    <source>
        <dbReference type="ARBA" id="ARBA00001974"/>
    </source>
</evidence>
<evidence type="ECO:0000313" key="5">
    <source>
        <dbReference type="EMBL" id="WPR90209.1"/>
    </source>
</evidence>
<name>A0ABZ0SLE7_9MICO</name>
<sequence length="439" mass="48063">MSRTDMRSEYDVIVIGAGFAGLTAARELAHAGRRVAVLEARDRIGGRTWLDNRLGLDLELGGTWVHWTQPFVWAELRRYGIGLAPSPEPRNAYWWDGARAVAGSPDELLELLNRPNELLSARAREVFPQPFAPLDSALLADFDRVSLLDEIDLLPITAEERSLLTSFWTLNFNGVIDDAAFTQALRWVAITNGDWKVNFEACATYKIAGGTRALVDAIRDDTDADFFFGTDVRVVDQSGDRVIVATANGRDFAASDVVLTAPLQTLSRIAFTPELPTPVAQAAERGQLGLGTKVWFTIEGEHPAFVAMGAADWPLNFFQSEYVKDGRTFVIGFGRDAHAIDAPDSAAVQSILNRLVPDLTVLESVGHNWVDDEYAQETWPMHRTGYLTESLPALQRPLGRVRLAGSDIADGWGGFIDGAIDSGMKAARAILTTPHSVTV</sequence>